<gene>
    <name evidence="1" type="ORF">A2866_03525</name>
</gene>
<comment type="caution">
    <text evidence="1">The sequence shown here is derived from an EMBL/GenBank/DDBJ whole genome shotgun (WGS) entry which is preliminary data.</text>
</comment>
<accession>A0A1F7GSF5</accession>
<dbReference type="AlphaFoldDB" id="A0A1F7GSF5"/>
<evidence type="ECO:0000313" key="1">
    <source>
        <dbReference type="EMBL" id="OGK21805.1"/>
    </source>
</evidence>
<sequence>MADSDTSLYIGESSISVAKAKNIGGRLEILALAQENDSPMFYQFDTEKIIADTSNVIKKLFELYKIPKKTVNVVIPDSMTYSQIISMPRLKEKELLSAIKYQADQFIPMPIDETSLDLEILNENTNENNLLVLIVASAQKLVSKVQKLVEASGLETESVENELSASGRFLSKFYIPVTKVGGSIFVNIGYTTTSLYYFDNKHSLLTDTHTFEAGYSLLLKESQADINIDKVKAVDLLKQVGFSQNSSLDLKHILKPTLDVFIAEIQKFILSVKTKFRSASTSNLYLYNYANSILHLDSEIQEAISIPTSLYDFTTILKRTPVVEPFINNLSSFVNPIGGAL</sequence>
<reference evidence="1 2" key="1">
    <citation type="journal article" date="2016" name="Nat. Commun.">
        <title>Thousands of microbial genomes shed light on interconnected biogeochemical processes in an aquifer system.</title>
        <authorList>
            <person name="Anantharaman K."/>
            <person name="Brown C.T."/>
            <person name="Hug L.A."/>
            <person name="Sharon I."/>
            <person name="Castelle C.J."/>
            <person name="Probst A.J."/>
            <person name="Thomas B.C."/>
            <person name="Singh A."/>
            <person name="Wilkins M.J."/>
            <person name="Karaoz U."/>
            <person name="Brodie E.L."/>
            <person name="Williams K.H."/>
            <person name="Hubbard S.S."/>
            <person name="Banfield J.F."/>
        </authorList>
    </citation>
    <scope>NUCLEOTIDE SEQUENCE [LARGE SCALE GENOMIC DNA]</scope>
</reference>
<dbReference type="SUPFAM" id="SSF53067">
    <property type="entry name" value="Actin-like ATPase domain"/>
    <property type="match status" value="1"/>
</dbReference>
<evidence type="ECO:0008006" key="3">
    <source>
        <dbReference type="Google" id="ProtNLM"/>
    </source>
</evidence>
<dbReference type="InterPro" id="IPR005883">
    <property type="entry name" value="PilM"/>
</dbReference>
<evidence type="ECO:0000313" key="2">
    <source>
        <dbReference type="Proteomes" id="UP000177026"/>
    </source>
</evidence>
<dbReference type="Pfam" id="PF11104">
    <property type="entry name" value="PilM_2"/>
    <property type="match status" value="1"/>
</dbReference>
<dbReference type="PANTHER" id="PTHR32432">
    <property type="entry name" value="CELL DIVISION PROTEIN FTSA-RELATED"/>
    <property type="match status" value="1"/>
</dbReference>
<dbReference type="Gene3D" id="3.30.1490.300">
    <property type="match status" value="1"/>
</dbReference>
<dbReference type="Proteomes" id="UP000177026">
    <property type="component" value="Unassembled WGS sequence"/>
</dbReference>
<proteinExistence type="predicted"/>
<name>A0A1F7GSF5_9BACT</name>
<dbReference type="InterPro" id="IPR043129">
    <property type="entry name" value="ATPase_NBD"/>
</dbReference>
<dbReference type="InterPro" id="IPR050696">
    <property type="entry name" value="FtsA/MreB"/>
</dbReference>
<dbReference type="Gene3D" id="3.30.420.40">
    <property type="match status" value="2"/>
</dbReference>
<protein>
    <recommendedName>
        <fullName evidence="3">SHS2 domain-containing protein</fullName>
    </recommendedName>
</protein>
<organism evidence="1 2">
    <name type="scientific">Candidatus Roizmanbacteria bacterium RIFCSPHIGHO2_01_FULL_39_8</name>
    <dbReference type="NCBI Taxonomy" id="1802033"/>
    <lineage>
        <taxon>Bacteria</taxon>
        <taxon>Candidatus Roizmaniibacteriota</taxon>
    </lineage>
</organism>
<dbReference type="EMBL" id="MFZI01000012">
    <property type="protein sequence ID" value="OGK21805.1"/>
    <property type="molecule type" value="Genomic_DNA"/>
</dbReference>